<feature type="transmembrane region" description="Helical" evidence="5">
    <location>
        <begin position="12"/>
        <end position="37"/>
    </location>
</feature>
<keyword evidence="3 4" id="KW-0175">Coiled coil</keyword>
<comment type="similarity">
    <text evidence="2">Belongs to the membrane fusion protein (MFP) (TC 8.A.1) family.</text>
</comment>
<proteinExistence type="inferred from homology"/>
<dbReference type="PANTHER" id="PTHR32347">
    <property type="entry name" value="EFFLUX SYSTEM COMPONENT YKNX-RELATED"/>
    <property type="match status" value="1"/>
</dbReference>
<evidence type="ECO:0000259" key="6">
    <source>
        <dbReference type="Pfam" id="PF25967"/>
    </source>
</evidence>
<dbReference type="InterPro" id="IPR050465">
    <property type="entry name" value="UPF0194_transport"/>
</dbReference>
<keyword evidence="8" id="KW-1185">Reference proteome</keyword>
<dbReference type="GO" id="GO:0016020">
    <property type="term" value="C:membrane"/>
    <property type="evidence" value="ECO:0007669"/>
    <property type="project" value="InterPro"/>
</dbReference>
<keyword evidence="5" id="KW-0472">Membrane</keyword>
<dbReference type="GO" id="GO:0022857">
    <property type="term" value="F:transmembrane transporter activity"/>
    <property type="evidence" value="ECO:0007669"/>
    <property type="project" value="InterPro"/>
</dbReference>
<dbReference type="GO" id="GO:0030313">
    <property type="term" value="C:cell envelope"/>
    <property type="evidence" value="ECO:0007669"/>
    <property type="project" value="UniProtKB-SubCell"/>
</dbReference>
<dbReference type="OrthoDB" id="1957187at2"/>
<dbReference type="PANTHER" id="PTHR32347:SF23">
    <property type="entry name" value="BLL5650 PROTEIN"/>
    <property type="match status" value="1"/>
</dbReference>
<keyword evidence="5" id="KW-1133">Transmembrane helix</keyword>
<organism evidence="7 8">
    <name type="scientific">Gracilimonas mengyeensis</name>
    <dbReference type="NCBI Taxonomy" id="1302730"/>
    <lineage>
        <taxon>Bacteria</taxon>
        <taxon>Pseudomonadati</taxon>
        <taxon>Balneolota</taxon>
        <taxon>Balneolia</taxon>
        <taxon>Balneolales</taxon>
        <taxon>Balneolaceae</taxon>
        <taxon>Gracilimonas</taxon>
    </lineage>
</organism>
<dbReference type="AlphaFoldDB" id="A0A521F629"/>
<dbReference type="InterPro" id="IPR058627">
    <property type="entry name" value="MdtA-like_C"/>
</dbReference>
<gene>
    <name evidence="7" type="ORF">SAMN06265219_115107</name>
</gene>
<keyword evidence="5" id="KW-0812">Transmembrane</keyword>
<evidence type="ECO:0000313" key="7">
    <source>
        <dbReference type="EMBL" id="SMO91655.1"/>
    </source>
</evidence>
<evidence type="ECO:0000256" key="3">
    <source>
        <dbReference type="ARBA" id="ARBA00023054"/>
    </source>
</evidence>
<evidence type="ECO:0000256" key="5">
    <source>
        <dbReference type="SAM" id="Phobius"/>
    </source>
</evidence>
<dbReference type="Proteomes" id="UP000317557">
    <property type="component" value="Unassembled WGS sequence"/>
</dbReference>
<evidence type="ECO:0000256" key="1">
    <source>
        <dbReference type="ARBA" id="ARBA00004196"/>
    </source>
</evidence>
<dbReference type="SUPFAM" id="SSF111369">
    <property type="entry name" value="HlyD-like secretion proteins"/>
    <property type="match status" value="1"/>
</dbReference>
<reference evidence="7 8" key="1">
    <citation type="submission" date="2017-05" db="EMBL/GenBank/DDBJ databases">
        <authorList>
            <person name="Varghese N."/>
            <person name="Submissions S."/>
        </authorList>
    </citation>
    <scope>NUCLEOTIDE SEQUENCE [LARGE SCALE GENOMIC DNA]</scope>
    <source>
        <strain evidence="7 8">DSM 21985</strain>
    </source>
</reference>
<dbReference type="Gene3D" id="2.40.30.170">
    <property type="match status" value="1"/>
</dbReference>
<dbReference type="Gene3D" id="2.40.50.100">
    <property type="match status" value="1"/>
</dbReference>
<comment type="subcellular location">
    <subcellularLocation>
        <location evidence="1">Cell envelope</location>
    </subcellularLocation>
</comment>
<dbReference type="EMBL" id="FXTP01000015">
    <property type="protein sequence ID" value="SMO91655.1"/>
    <property type="molecule type" value="Genomic_DNA"/>
</dbReference>
<dbReference type="Gene3D" id="2.40.420.20">
    <property type="match status" value="1"/>
</dbReference>
<dbReference type="Gene3D" id="1.10.287.470">
    <property type="entry name" value="Helix hairpin bin"/>
    <property type="match status" value="1"/>
</dbReference>
<protein>
    <submittedName>
        <fullName evidence="7">HlyD family secretion protein</fullName>
    </submittedName>
</protein>
<feature type="coiled-coil region" evidence="4">
    <location>
        <begin position="126"/>
        <end position="167"/>
    </location>
</feature>
<sequence length="418" mass="47700">MGMDRKIEKNRWTLKNLVIAIAIIGLLSLSTYAFLFMDGRSSLKVSQDQLIISEVREDAFQDFIQVNGIVQPIETTYLDAIEGGVVQQVYLESGAIVEEGDTILTMTNSDLQLQVMQQTSGLYDQINNVRNSRLNLEQNTLQLQEQLANAKAQMEILKARYERQKKLIDQNLIAEEEFETTRQNYTYQAKRYRLTHESFKKDSIQTITQLKQLNDSERRMYENLNAVQRILDNLTVTAPISGQLSTIELNQGQSISRGERIGQVDILDNYKVRVAIDEYHLARIVPGLTGSFSYREKEHQLKITKVFPVINNGQFEVDMEFSGTMPGDLRRGQTLRIRLELGESASALQVPRGAFYQTTGGNWIYVLNEAENQAFKREIRLGRQNPDNFEVQEGLQPGEKVITSSYSAFGDHEVLVLE</sequence>
<accession>A0A521F629</accession>
<evidence type="ECO:0000313" key="8">
    <source>
        <dbReference type="Proteomes" id="UP000317557"/>
    </source>
</evidence>
<evidence type="ECO:0000256" key="2">
    <source>
        <dbReference type="ARBA" id="ARBA00009477"/>
    </source>
</evidence>
<dbReference type="InterPro" id="IPR006143">
    <property type="entry name" value="RND_pump_MFP"/>
</dbReference>
<dbReference type="Pfam" id="PF25967">
    <property type="entry name" value="RND-MFP_C"/>
    <property type="match status" value="1"/>
</dbReference>
<evidence type="ECO:0000256" key="4">
    <source>
        <dbReference type="SAM" id="Coils"/>
    </source>
</evidence>
<name>A0A521F629_9BACT</name>
<dbReference type="NCBIfam" id="TIGR01730">
    <property type="entry name" value="RND_mfp"/>
    <property type="match status" value="1"/>
</dbReference>
<feature type="domain" description="Multidrug resistance protein MdtA-like C-terminal permuted SH3" evidence="6">
    <location>
        <begin position="347"/>
        <end position="404"/>
    </location>
</feature>